<dbReference type="OrthoDB" id="6422266at2759"/>
<dbReference type="EMBL" id="BGPR01001720">
    <property type="protein sequence ID" value="GBM60340.1"/>
    <property type="molecule type" value="Genomic_DNA"/>
</dbReference>
<dbReference type="PANTHER" id="PTHR37984:SF7">
    <property type="entry name" value="INTEGRASE CATALYTIC DOMAIN-CONTAINING PROTEIN"/>
    <property type="match status" value="1"/>
</dbReference>
<organism evidence="1 2">
    <name type="scientific">Araneus ventricosus</name>
    <name type="common">Orbweaver spider</name>
    <name type="synonym">Epeira ventricosa</name>
    <dbReference type="NCBI Taxonomy" id="182803"/>
    <lineage>
        <taxon>Eukaryota</taxon>
        <taxon>Metazoa</taxon>
        <taxon>Ecdysozoa</taxon>
        <taxon>Arthropoda</taxon>
        <taxon>Chelicerata</taxon>
        <taxon>Arachnida</taxon>
        <taxon>Araneae</taxon>
        <taxon>Araneomorphae</taxon>
        <taxon>Entelegynae</taxon>
        <taxon>Araneoidea</taxon>
        <taxon>Araneidae</taxon>
        <taxon>Araneus</taxon>
    </lineage>
</organism>
<dbReference type="PANTHER" id="PTHR37984">
    <property type="entry name" value="PROTEIN CBG26694"/>
    <property type="match status" value="1"/>
</dbReference>
<dbReference type="Proteomes" id="UP000499080">
    <property type="component" value="Unassembled WGS sequence"/>
</dbReference>
<dbReference type="Gene3D" id="3.10.10.10">
    <property type="entry name" value="HIV Type 1 Reverse Transcriptase, subunit A, domain 1"/>
    <property type="match status" value="1"/>
</dbReference>
<evidence type="ECO:0000313" key="2">
    <source>
        <dbReference type="Proteomes" id="UP000499080"/>
    </source>
</evidence>
<name>A0A4Y2H2N1_ARAVE</name>
<dbReference type="InterPro" id="IPR050951">
    <property type="entry name" value="Retrovirus_Pol_polyprotein"/>
</dbReference>
<comment type="caution">
    <text evidence="1">The sequence shown here is derived from an EMBL/GenBank/DDBJ whole genome shotgun (WGS) entry which is preliminary data.</text>
</comment>
<reference evidence="1 2" key="1">
    <citation type="journal article" date="2019" name="Sci. Rep.">
        <title>Orb-weaving spider Araneus ventricosus genome elucidates the spidroin gene catalogue.</title>
        <authorList>
            <person name="Kono N."/>
            <person name="Nakamura H."/>
            <person name="Ohtoshi R."/>
            <person name="Moran D.A.P."/>
            <person name="Shinohara A."/>
            <person name="Yoshida Y."/>
            <person name="Fujiwara M."/>
            <person name="Mori M."/>
            <person name="Tomita M."/>
            <person name="Arakawa K."/>
        </authorList>
    </citation>
    <scope>NUCLEOTIDE SEQUENCE [LARGE SCALE GENOMIC DNA]</scope>
</reference>
<gene>
    <name evidence="1" type="ORF">AVEN_79938_1</name>
</gene>
<protein>
    <submittedName>
        <fullName evidence="1">Uncharacterized protein</fullName>
    </submittedName>
</protein>
<evidence type="ECO:0000313" key="1">
    <source>
        <dbReference type="EMBL" id="GBM60340.1"/>
    </source>
</evidence>
<dbReference type="AlphaFoldDB" id="A0A4Y2H2N1"/>
<sequence length="282" mass="31807">MVSDKIVQGLLGKLLQKRLIRETARKVKTLQDVVSDCKAAERSTAQAREMNGNQTEAADAVSHDKIETVSFSIVPEGAQVNVIPKSEILKWKEKPLVLKAKQQVLEYSDNLVPIIGECSLACETNKVKEDFKFIVTTLESSTILGLSACEKLRLIKRLYNVRKGSGCSRIVETPQLIIKKFSDEFSGMGRLNREVKFKLMKNCIPNVTAQRKIPLALHDKVKEKLQPMVETVFITKVDEPTKWVNNMVVVNAPKKLRFRLDPRPFNEVIKKPTTQSHLLIAS</sequence>
<keyword evidence="2" id="KW-1185">Reference proteome</keyword>
<proteinExistence type="predicted"/>
<accession>A0A4Y2H2N1</accession>